<dbReference type="EMBL" id="JANEYG010000028">
    <property type="protein sequence ID" value="KAJ8918069.1"/>
    <property type="molecule type" value="Genomic_DNA"/>
</dbReference>
<dbReference type="InterPro" id="IPR013151">
    <property type="entry name" value="Immunoglobulin_dom"/>
</dbReference>
<dbReference type="InterPro" id="IPR037448">
    <property type="entry name" value="Zig-8"/>
</dbReference>
<dbReference type="SUPFAM" id="SSF48726">
    <property type="entry name" value="Immunoglobulin"/>
    <property type="match status" value="1"/>
</dbReference>
<keyword evidence="3" id="KW-1185">Reference proteome</keyword>
<gene>
    <name evidence="2" type="ORF">NQ315_011526</name>
</gene>
<dbReference type="AlphaFoldDB" id="A0AAV8VV24"/>
<evidence type="ECO:0000313" key="3">
    <source>
        <dbReference type="Proteomes" id="UP001159042"/>
    </source>
</evidence>
<dbReference type="PANTHER" id="PTHR23279:SF36">
    <property type="entry name" value="DEFECTIVE PROBOSCIS EXTENSION RESPONSE 9, ISOFORM A"/>
    <property type="match status" value="1"/>
</dbReference>
<accession>A0AAV8VV24</accession>
<dbReference type="GO" id="GO:0032589">
    <property type="term" value="C:neuron projection membrane"/>
    <property type="evidence" value="ECO:0007669"/>
    <property type="project" value="TreeGrafter"/>
</dbReference>
<evidence type="ECO:0000259" key="1">
    <source>
        <dbReference type="Pfam" id="PF00047"/>
    </source>
</evidence>
<feature type="domain" description="Immunoglobulin-like beta-sandwich" evidence="1">
    <location>
        <begin position="22"/>
        <end position="86"/>
    </location>
</feature>
<evidence type="ECO:0000313" key="2">
    <source>
        <dbReference type="EMBL" id="KAJ8918069.1"/>
    </source>
</evidence>
<dbReference type="Pfam" id="PF00047">
    <property type="entry name" value="ig"/>
    <property type="match status" value="1"/>
</dbReference>
<comment type="caution">
    <text evidence="2">The sequence shown here is derived from an EMBL/GenBank/DDBJ whole genome shotgun (WGS) entry which is preliminary data.</text>
</comment>
<organism evidence="2 3">
    <name type="scientific">Exocentrus adspersus</name>
    <dbReference type="NCBI Taxonomy" id="1586481"/>
    <lineage>
        <taxon>Eukaryota</taxon>
        <taxon>Metazoa</taxon>
        <taxon>Ecdysozoa</taxon>
        <taxon>Arthropoda</taxon>
        <taxon>Hexapoda</taxon>
        <taxon>Insecta</taxon>
        <taxon>Pterygota</taxon>
        <taxon>Neoptera</taxon>
        <taxon>Endopterygota</taxon>
        <taxon>Coleoptera</taxon>
        <taxon>Polyphaga</taxon>
        <taxon>Cucujiformia</taxon>
        <taxon>Chrysomeloidea</taxon>
        <taxon>Cerambycidae</taxon>
        <taxon>Lamiinae</taxon>
        <taxon>Acanthocinini</taxon>
        <taxon>Exocentrus</taxon>
    </lineage>
</organism>
<sequence length="125" mass="14472">MTNGSGFVLFDLELQRNIMYEFTYVAWVRAEDQTVLSLHTKVVTHNSRVSVTHDDMKTWKLRIRPVKESDRGCYLCQINTPVLKSQMGCLDVFDPPHNKRDETHFSVRLHKVRIAGVTPLNSARQ</sequence>
<name>A0AAV8VV24_9CUCU</name>
<dbReference type="GO" id="GO:0050808">
    <property type="term" value="P:synapse organization"/>
    <property type="evidence" value="ECO:0007669"/>
    <property type="project" value="TreeGrafter"/>
</dbReference>
<dbReference type="InterPro" id="IPR013783">
    <property type="entry name" value="Ig-like_fold"/>
</dbReference>
<dbReference type="Gene3D" id="2.60.40.10">
    <property type="entry name" value="Immunoglobulins"/>
    <property type="match status" value="1"/>
</dbReference>
<proteinExistence type="predicted"/>
<reference evidence="2 3" key="1">
    <citation type="journal article" date="2023" name="Insect Mol. Biol.">
        <title>Genome sequencing provides insights into the evolution of gene families encoding plant cell wall-degrading enzymes in longhorned beetles.</title>
        <authorList>
            <person name="Shin N.R."/>
            <person name="Okamura Y."/>
            <person name="Kirsch R."/>
            <person name="Pauchet Y."/>
        </authorList>
    </citation>
    <scope>NUCLEOTIDE SEQUENCE [LARGE SCALE GENOMIC DNA]</scope>
    <source>
        <strain evidence="2">EAD_L_NR</strain>
    </source>
</reference>
<protein>
    <recommendedName>
        <fullName evidence="1">Immunoglobulin-like beta-sandwich domain-containing protein</fullName>
    </recommendedName>
</protein>
<dbReference type="InterPro" id="IPR036179">
    <property type="entry name" value="Ig-like_dom_sf"/>
</dbReference>
<dbReference type="Proteomes" id="UP001159042">
    <property type="component" value="Unassembled WGS sequence"/>
</dbReference>
<dbReference type="PANTHER" id="PTHR23279">
    <property type="entry name" value="DEFECTIVE PROBOSCIS EXTENSION RESPONSE DPR -RELATED"/>
    <property type="match status" value="1"/>
</dbReference>